<keyword evidence="4" id="KW-0326">Glycosidase</keyword>
<dbReference type="InterPro" id="IPR011081">
    <property type="entry name" value="Big_4"/>
</dbReference>
<evidence type="ECO:0000256" key="2">
    <source>
        <dbReference type="ARBA" id="ARBA00022729"/>
    </source>
</evidence>
<protein>
    <submittedName>
        <fullName evidence="6">Family 43 glycosylhydrolase</fullName>
    </submittedName>
</protein>
<dbReference type="EMBL" id="DVGZ01000026">
    <property type="protein sequence ID" value="HIR46476.1"/>
    <property type="molecule type" value="Genomic_DNA"/>
</dbReference>
<dbReference type="Pfam" id="PF04616">
    <property type="entry name" value="Glyco_hydro_43"/>
    <property type="match status" value="1"/>
</dbReference>
<dbReference type="GO" id="GO:0005975">
    <property type="term" value="P:carbohydrate metabolic process"/>
    <property type="evidence" value="ECO:0007669"/>
    <property type="project" value="InterPro"/>
</dbReference>
<dbReference type="Gene3D" id="2.115.10.20">
    <property type="entry name" value="Glycosyl hydrolase domain, family 43"/>
    <property type="match status" value="2"/>
</dbReference>
<name>A0A9D1AKP1_9FIRM</name>
<dbReference type="InterPro" id="IPR006710">
    <property type="entry name" value="Glyco_hydro_43"/>
</dbReference>
<evidence type="ECO:0000256" key="1">
    <source>
        <dbReference type="ARBA" id="ARBA00009865"/>
    </source>
</evidence>
<gene>
    <name evidence="6" type="ORF">IAB89_02285</name>
</gene>
<dbReference type="SUPFAM" id="SSF75005">
    <property type="entry name" value="Arabinanase/levansucrase/invertase"/>
    <property type="match status" value="2"/>
</dbReference>
<evidence type="ECO:0000256" key="3">
    <source>
        <dbReference type="ARBA" id="ARBA00022801"/>
    </source>
</evidence>
<evidence type="ECO:0000313" key="7">
    <source>
        <dbReference type="Proteomes" id="UP000824242"/>
    </source>
</evidence>
<dbReference type="Pfam" id="PF07532">
    <property type="entry name" value="Big_4"/>
    <property type="match status" value="1"/>
</dbReference>
<dbReference type="GO" id="GO:0004553">
    <property type="term" value="F:hydrolase activity, hydrolyzing O-glycosyl compounds"/>
    <property type="evidence" value="ECO:0007669"/>
    <property type="project" value="InterPro"/>
</dbReference>
<dbReference type="PANTHER" id="PTHR43817">
    <property type="entry name" value="GLYCOSYL HYDROLASE"/>
    <property type="match status" value="1"/>
</dbReference>
<keyword evidence="3" id="KW-0378">Hydrolase</keyword>
<comment type="caution">
    <text evidence="6">The sequence shown here is derived from an EMBL/GenBank/DDBJ whole genome shotgun (WGS) entry which is preliminary data.</text>
</comment>
<evidence type="ECO:0000259" key="5">
    <source>
        <dbReference type="Pfam" id="PF07532"/>
    </source>
</evidence>
<evidence type="ECO:0000313" key="6">
    <source>
        <dbReference type="EMBL" id="HIR46476.1"/>
    </source>
</evidence>
<dbReference type="AlphaFoldDB" id="A0A9D1AKP1"/>
<dbReference type="PANTHER" id="PTHR43817:SF1">
    <property type="entry name" value="HYDROLASE, FAMILY 43, PUTATIVE (AFU_ORTHOLOGUE AFUA_3G01660)-RELATED"/>
    <property type="match status" value="1"/>
</dbReference>
<dbReference type="CDD" id="cd18818">
    <property type="entry name" value="GH43_GbtXyl43B-like"/>
    <property type="match status" value="1"/>
</dbReference>
<organism evidence="6 7">
    <name type="scientific">Candidatus Caccousia avicola</name>
    <dbReference type="NCBI Taxonomy" id="2840721"/>
    <lineage>
        <taxon>Bacteria</taxon>
        <taxon>Bacillati</taxon>
        <taxon>Bacillota</taxon>
        <taxon>Clostridia</taxon>
        <taxon>Eubacteriales</taxon>
        <taxon>Oscillospiraceae</taxon>
        <taxon>Oscillospiraceae incertae sedis</taxon>
        <taxon>Candidatus Caccousia</taxon>
    </lineage>
</organism>
<accession>A0A9D1AKP1</accession>
<dbReference type="InterPro" id="IPR023296">
    <property type="entry name" value="Glyco_hydro_beta-prop_sf"/>
</dbReference>
<sequence length="606" mass="67421">MEEMYQRPQGFLMAYTRTPEPGVYPSGLAGSVHFAVSRDGKSFEALQHNYGVLFAQADVTKENTLNTKSLKSPCVFPLADGGWGIAAVRVTEEGKTDPDSRGKLLVWRTADFMEFTFLGLLPLCGAGNLEHIRIRYDRSLGQYAAVWTDEAGCWKSHSTDLQGWCFSEPEPAVWDEEAVTFPSLPHGAVLGDVTVIPGELCDRLRVYWGRLFHMDTILPEEMRAASPEQVKAVRAVAVYSDGSTAPKTVDWDTSAVDFSRPGVYEVKGTLRGNPYHFPLTQGTGDPVIVPWEGKYYYLSTSDTTGDIGLYVREADRPEDLFLPDTKLHLILDLDEEKGFLQTFWAPEFHIVGGEPYIFFAVSGKVWGPQCHVMHLKPGGHFTDPDAWETPRRVQKQDGSFLTEDGITLDMTCIKAGGRTYAAWSYRFGMGTPLDTGSMLYIAPLNEEKPWQLAGEPALLSRPLLSWENLETTINNEGPYVFQTKDRVYLAYSAGSANSYTYAAGLLTADPNSDLANPANWKKGLTPVLTYYSVDGEYGPGHNSFFGDKEGNLWIAYHGETDPTSRVRCAGIRRVHFDLQGRPRFDLSAERDVNPALSHVTMRVRVG</sequence>
<evidence type="ECO:0000256" key="4">
    <source>
        <dbReference type="ARBA" id="ARBA00023295"/>
    </source>
</evidence>
<reference evidence="6" key="2">
    <citation type="journal article" date="2021" name="PeerJ">
        <title>Extensive microbial diversity within the chicken gut microbiome revealed by metagenomics and culture.</title>
        <authorList>
            <person name="Gilroy R."/>
            <person name="Ravi A."/>
            <person name="Getino M."/>
            <person name="Pursley I."/>
            <person name="Horton D.L."/>
            <person name="Alikhan N.F."/>
            <person name="Baker D."/>
            <person name="Gharbi K."/>
            <person name="Hall N."/>
            <person name="Watson M."/>
            <person name="Adriaenssens E.M."/>
            <person name="Foster-Nyarko E."/>
            <person name="Jarju S."/>
            <person name="Secka A."/>
            <person name="Antonio M."/>
            <person name="Oren A."/>
            <person name="Chaudhuri R.R."/>
            <person name="La Ragione R."/>
            <person name="Hildebrand F."/>
            <person name="Pallen M.J."/>
        </authorList>
    </citation>
    <scope>NUCLEOTIDE SEQUENCE</scope>
    <source>
        <strain evidence="6">ChiSxjej1B13-7958</strain>
    </source>
</reference>
<keyword evidence="2" id="KW-0732">Signal</keyword>
<reference evidence="6" key="1">
    <citation type="submission" date="2020-10" db="EMBL/GenBank/DDBJ databases">
        <authorList>
            <person name="Gilroy R."/>
        </authorList>
    </citation>
    <scope>NUCLEOTIDE SEQUENCE</scope>
    <source>
        <strain evidence="6">ChiSxjej1B13-7958</strain>
    </source>
</reference>
<comment type="similarity">
    <text evidence="1">Belongs to the glycosyl hydrolase 43 family.</text>
</comment>
<proteinExistence type="inferred from homology"/>
<feature type="domain" description="Bacterial Ig-like" evidence="5">
    <location>
        <begin position="237"/>
        <end position="272"/>
    </location>
</feature>
<dbReference type="Proteomes" id="UP000824242">
    <property type="component" value="Unassembled WGS sequence"/>
</dbReference>